<dbReference type="RefSeq" id="WP_394468410.1">
    <property type="nucleotide sequence ID" value="NZ_JBIGHY010000001.1"/>
</dbReference>
<comment type="caution">
    <text evidence="1">The sequence shown here is derived from an EMBL/GenBank/DDBJ whole genome shotgun (WGS) entry which is preliminary data.</text>
</comment>
<sequence>MADDFSELGKLISAADAEATRFKTLASKTLADIKSSQAQVKALGASAASLQRHGWLKRATAANADKKILDALKTIESTGSRASCVNAAKLIKAGKNNHKDVTAIGSEIAGLLAKDEALAKSMEKQQAVIKQLRAQAEKLGPVADKLDQQGTALAKQIAGVLKEIKSGG</sequence>
<reference evidence="1 2" key="1">
    <citation type="submission" date="2024-09" db="EMBL/GenBank/DDBJ databases">
        <title>Novel species of the genus Pelomonas and Roseateles isolated from streams.</title>
        <authorList>
            <person name="Lu H."/>
        </authorList>
    </citation>
    <scope>NUCLEOTIDE SEQUENCE [LARGE SCALE GENOMIC DNA]</scope>
    <source>
        <strain evidence="1 2">DC23W</strain>
    </source>
</reference>
<organism evidence="1 2">
    <name type="scientific">Pelomonas dachongensis</name>
    <dbReference type="NCBI Taxonomy" id="3299029"/>
    <lineage>
        <taxon>Bacteria</taxon>
        <taxon>Pseudomonadati</taxon>
        <taxon>Pseudomonadota</taxon>
        <taxon>Betaproteobacteria</taxon>
        <taxon>Burkholderiales</taxon>
        <taxon>Sphaerotilaceae</taxon>
        <taxon>Roseateles</taxon>
    </lineage>
</organism>
<name>A0ABW7EG81_9BURK</name>
<keyword evidence="2" id="KW-1185">Reference proteome</keyword>
<evidence type="ECO:0000313" key="2">
    <source>
        <dbReference type="Proteomes" id="UP001606300"/>
    </source>
</evidence>
<proteinExistence type="predicted"/>
<dbReference type="EMBL" id="JBIGHY010000001">
    <property type="protein sequence ID" value="MFG6412300.1"/>
    <property type="molecule type" value="Genomic_DNA"/>
</dbReference>
<dbReference type="Proteomes" id="UP001606300">
    <property type="component" value="Unassembled WGS sequence"/>
</dbReference>
<gene>
    <name evidence="1" type="ORF">ACG02S_00160</name>
</gene>
<evidence type="ECO:0000313" key="1">
    <source>
        <dbReference type="EMBL" id="MFG6412300.1"/>
    </source>
</evidence>
<evidence type="ECO:0008006" key="3">
    <source>
        <dbReference type="Google" id="ProtNLM"/>
    </source>
</evidence>
<protein>
    <recommendedName>
        <fullName evidence="3">Phasin family protein</fullName>
    </recommendedName>
</protein>
<accession>A0ABW7EG81</accession>